<name>A0A6J7KAZ8_9ZZZZ</name>
<feature type="transmembrane region" description="Helical" evidence="6">
    <location>
        <begin position="21"/>
        <end position="39"/>
    </location>
</feature>
<dbReference type="EMBL" id="CAFBNO010000015">
    <property type="protein sequence ID" value="CAB4952647.1"/>
    <property type="molecule type" value="Genomic_DNA"/>
</dbReference>
<evidence type="ECO:0000256" key="3">
    <source>
        <dbReference type="ARBA" id="ARBA00022692"/>
    </source>
</evidence>
<feature type="transmembrane region" description="Helical" evidence="6">
    <location>
        <begin position="59"/>
        <end position="80"/>
    </location>
</feature>
<dbReference type="PANTHER" id="PTHR30353">
    <property type="entry name" value="INNER MEMBRANE PROTEIN DEDA-RELATED"/>
    <property type="match status" value="1"/>
</dbReference>
<dbReference type="PANTHER" id="PTHR30353:SF15">
    <property type="entry name" value="INNER MEMBRANE PROTEIN YABI"/>
    <property type="match status" value="1"/>
</dbReference>
<evidence type="ECO:0000313" key="8">
    <source>
        <dbReference type="EMBL" id="CAB4952647.1"/>
    </source>
</evidence>
<evidence type="ECO:0000256" key="5">
    <source>
        <dbReference type="ARBA" id="ARBA00023136"/>
    </source>
</evidence>
<feature type="domain" description="VTT" evidence="7">
    <location>
        <begin position="44"/>
        <end position="164"/>
    </location>
</feature>
<gene>
    <name evidence="8" type="ORF">UFOPK3837_00540</name>
</gene>
<evidence type="ECO:0000259" key="7">
    <source>
        <dbReference type="Pfam" id="PF09335"/>
    </source>
</evidence>
<keyword evidence="3 6" id="KW-0812">Transmembrane</keyword>
<dbReference type="AlphaFoldDB" id="A0A6J7KAZ8"/>
<evidence type="ECO:0000256" key="4">
    <source>
        <dbReference type="ARBA" id="ARBA00022989"/>
    </source>
</evidence>
<reference evidence="8" key="1">
    <citation type="submission" date="2020-05" db="EMBL/GenBank/DDBJ databases">
        <authorList>
            <person name="Chiriac C."/>
            <person name="Salcher M."/>
            <person name="Ghai R."/>
            <person name="Kavagutti S V."/>
        </authorList>
    </citation>
    <scope>NUCLEOTIDE SEQUENCE</scope>
</reference>
<feature type="transmembrane region" description="Helical" evidence="6">
    <location>
        <begin position="179"/>
        <end position="198"/>
    </location>
</feature>
<proteinExistence type="predicted"/>
<evidence type="ECO:0000256" key="1">
    <source>
        <dbReference type="ARBA" id="ARBA00004651"/>
    </source>
</evidence>
<dbReference type="InterPro" id="IPR032816">
    <property type="entry name" value="VTT_dom"/>
</dbReference>
<dbReference type="Pfam" id="PF09335">
    <property type="entry name" value="VTT_dom"/>
    <property type="match status" value="1"/>
</dbReference>
<protein>
    <submittedName>
        <fullName evidence="8">Unannotated protein</fullName>
    </submittedName>
</protein>
<evidence type="ECO:0000256" key="2">
    <source>
        <dbReference type="ARBA" id="ARBA00022475"/>
    </source>
</evidence>
<evidence type="ECO:0000256" key="6">
    <source>
        <dbReference type="SAM" id="Phobius"/>
    </source>
</evidence>
<keyword evidence="5 6" id="KW-0472">Membrane</keyword>
<feature type="transmembrane region" description="Helical" evidence="6">
    <location>
        <begin position="144"/>
        <end position="167"/>
    </location>
</feature>
<comment type="subcellular location">
    <subcellularLocation>
        <location evidence="1">Cell membrane</location>
        <topology evidence="1">Multi-pass membrane protein</topology>
    </subcellularLocation>
</comment>
<sequence length="217" mass="23487">MTEFISWLFASVQSIEPITRDLIAFGAIFAETSLFLGLIVPGDSVVLITASSVHNIIDFMGLMLFVIAGSLAGESVGFWIGRVFGKRIRASWLGQKIGEKNWELGDSFVHKRGGVAVAISRFIPVLHSLVPVIAGMTKMRYRSFISWTLAACALWSGVYVSLGWTAGNAWQSLAKDAQWGGIIFAALLIVAIVAGHLVKTRIEKAAEKFAKGGSEKI</sequence>
<accession>A0A6J7KAZ8</accession>
<keyword evidence="2" id="KW-1003">Cell membrane</keyword>
<dbReference type="GO" id="GO:0005886">
    <property type="term" value="C:plasma membrane"/>
    <property type="evidence" value="ECO:0007669"/>
    <property type="project" value="UniProtKB-SubCell"/>
</dbReference>
<dbReference type="InterPro" id="IPR032818">
    <property type="entry name" value="DedA-like"/>
</dbReference>
<keyword evidence="4 6" id="KW-1133">Transmembrane helix</keyword>
<organism evidence="8">
    <name type="scientific">freshwater metagenome</name>
    <dbReference type="NCBI Taxonomy" id="449393"/>
    <lineage>
        <taxon>unclassified sequences</taxon>
        <taxon>metagenomes</taxon>
        <taxon>ecological metagenomes</taxon>
    </lineage>
</organism>